<dbReference type="SUPFAM" id="SSF53041">
    <property type="entry name" value="Resolvase-like"/>
    <property type="match status" value="1"/>
</dbReference>
<name>A0A1Q9YL43_9FIRM</name>
<evidence type="ECO:0000259" key="3">
    <source>
        <dbReference type="PROSITE" id="PS51737"/>
    </source>
</evidence>
<dbReference type="InterPro" id="IPR036162">
    <property type="entry name" value="Resolvase-like_N_sf"/>
</dbReference>
<dbReference type="SMART" id="SM00857">
    <property type="entry name" value="Resolvase"/>
    <property type="match status" value="1"/>
</dbReference>
<feature type="domain" description="Recombinase" evidence="3">
    <location>
        <begin position="194"/>
        <end position="320"/>
    </location>
</feature>
<reference evidence="4 5" key="1">
    <citation type="submission" date="2016-11" db="EMBL/GenBank/DDBJ databases">
        <title>Description of two novel members of the family Erysipelotrichaceae: Ileibacterium lipovorans gen. nov., sp. nov. and Dubosiella newyorkensis, gen. nov., sp. nov.</title>
        <authorList>
            <person name="Cox L.M."/>
            <person name="Sohn J."/>
            <person name="Tyrrell K.L."/>
            <person name="Citron D.M."/>
            <person name="Lawson P.A."/>
            <person name="Patel N.B."/>
            <person name="Iizumi T."/>
            <person name="Perez-Perez G.I."/>
            <person name="Goldstein E.J."/>
            <person name="Blaser M.J."/>
        </authorList>
    </citation>
    <scope>NUCLEOTIDE SEQUENCE [LARGE SCALE GENOMIC DNA]</scope>
    <source>
        <strain evidence="4 5">NYU-BL-K8</strain>
    </source>
</reference>
<sequence length="570" mass="65450">MQLSFTELRSLSRNVKTIPAKFNPNATNLSKAIRKRKVAAYARVSTDLEEQQSSYEAQINYYSTYIKSKPEWEFVEVYADEGITGTSTKRREGFTRMIDDALAGKIDLILTKSVSRFARNTVDSLSTIRLLKEHGIEVHFEKENIWTMDAKGELLITIMSSLAQEESRSISENVKWGLAKRSAEGKYSMAYSTFLGYDKGPDGTLVINQEEAKIIRRIFKMFFQGMTYTKIANTFTEEDVPKPWGGDKWYASTIRSILGNEKYKGDALLNKTFTVDFLTKKQKKNEGEVPQYYIENDHEAIIPPEEFDLAQELIKERAKMGGALKSVRVFSGRIFCGECGGLYGSKTWHSNSKYKKVVWQCNKKYKGKRKACCHNRTLEESEIEDSFLKAVNVLVKQKHIQTPKLMGLLETKFNSSELCHQREAKLTQLEKLENEITDLLDSNTSTVVNQEEFEAKYNQLVEQFTKTETEMNTLTSQINTLKARQSEIKIFLKGLENQEAISEFSPSIWYSLTKKVIVHGNDGLTFHFKGKRQIKDVCMKRKTWDTISFVIPFPRSSFLLPDIQIFGYSL</sequence>
<dbReference type="Gene3D" id="3.40.50.1390">
    <property type="entry name" value="Resolvase, N-terminal catalytic domain"/>
    <property type="match status" value="1"/>
</dbReference>
<dbReference type="PANTHER" id="PTHR30461:SF23">
    <property type="entry name" value="DNA RECOMBINASE-RELATED"/>
    <property type="match status" value="1"/>
</dbReference>
<dbReference type="Pfam" id="PF13408">
    <property type="entry name" value="Zn_ribbon_recom"/>
    <property type="match status" value="1"/>
</dbReference>
<evidence type="ECO:0000259" key="2">
    <source>
        <dbReference type="PROSITE" id="PS51736"/>
    </source>
</evidence>
<proteinExistence type="predicted"/>
<keyword evidence="1" id="KW-0175">Coiled coil</keyword>
<dbReference type="InterPro" id="IPR006119">
    <property type="entry name" value="Resolv_N"/>
</dbReference>
<dbReference type="AlphaFoldDB" id="A0A1Q9YL43"/>
<evidence type="ECO:0000256" key="1">
    <source>
        <dbReference type="SAM" id="Coils"/>
    </source>
</evidence>
<dbReference type="PANTHER" id="PTHR30461">
    <property type="entry name" value="DNA-INVERTASE FROM LAMBDOID PROPHAGE"/>
    <property type="match status" value="1"/>
</dbReference>
<feature type="domain" description="Resolvase/invertase-type recombinase catalytic" evidence="2">
    <location>
        <begin position="37"/>
        <end position="185"/>
    </location>
</feature>
<dbReference type="GO" id="GO:0003677">
    <property type="term" value="F:DNA binding"/>
    <property type="evidence" value="ECO:0007669"/>
    <property type="project" value="InterPro"/>
</dbReference>
<dbReference type="InterPro" id="IPR038109">
    <property type="entry name" value="DNA_bind_recomb_sf"/>
</dbReference>
<dbReference type="Pfam" id="PF07508">
    <property type="entry name" value="Recombinase"/>
    <property type="match status" value="1"/>
</dbReference>
<accession>A0A1Q9YL43</accession>
<dbReference type="RefSeq" id="WP_075885155.1">
    <property type="nucleotide sequence ID" value="NZ_MPJZ01000049.1"/>
</dbReference>
<evidence type="ECO:0000313" key="4">
    <source>
        <dbReference type="EMBL" id="OLU45571.1"/>
    </source>
</evidence>
<dbReference type="Gene3D" id="3.90.1750.20">
    <property type="entry name" value="Putative Large Serine Recombinase, Chain B, Domain 2"/>
    <property type="match status" value="1"/>
</dbReference>
<gene>
    <name evidence="4" type="ORF">BO223_04745</name>
</gene>
<dbReference type="InterPro" id="IPR025827">
    <property type="entry name" value="Zn_ribbon_recom_dom"/>
</dbReference>
<protein>
    <recommendedName>
        <fullName evidence="6">Recombinase family protein</fullName>
    </recommendedName>
</protein>
<comment type="caution">
    <text evidence="4">The sequence shown here is derived from an EMBL/GenBank/DDBJ whole genome shotgun (WGS) entry which is preliminary data.</text>
</comment>
<dbReference type="PROSITE" id="PS51736">
    <property type="entry name" value="RECOMBINASES_3"/>
    <property type="match status" value="1"/>
</dbReference>
<dbReference type="Proteomes" id="UP000186758">
    <property type="component" value="Unassembled WGS sequence"/>
</dbReference>
<organism evidence="4 5">
    <name type="scientific">Faecalibaculum rodentium</name>
    <dbReference type="NCBI Taxonomy" id="1702221"/>
    <lineage>
        <taxon>Bacteria</taxon>
        <taxon>Bacillati</taxon>
        <taxon>Bacillota</taxon>
        <taxon>Erysipelotrichia</taxon>
        <taxon>Erysipelotrichales</taxon>
        <taxon>Erysipelotrichaceae</taxon>
        <taxon>Faecalibaculum</taxon>
    </lineage>
</organism>
<dbReference type="EMBL" id="MPJZ01000049">
    <property type="protein sequence ID" value="OLU45571.1"/>
    <property type="molecule type" value="Genomic_DNA"/>
</dbReference>
<evidence type="ECO:0008006" key="6">
    <source>
        <dbReference type="Google" id="ProtNLM"/>
    </source>
</evidence>
<dbReference type="InterPro" id="IPR011109">
    <property type="entry name" value="DNA_bind_recombinase_dom"/>
</dbReference>
<dbReference type="Pfam" id="PF00239">
    <property type="entry name" value="Resolvase"/>
    <property type="match status" value="1"/>
</dbReference>
<feature type="coiled-coil region" evidence="1">
    <location>
        <begin position="415"/>
        <end position="484"/>
    </location>
</feature>
<dbReference type="CDD" id="cd00338">
    <property type="entry name" value="Ser_Recombinase"/>
    <property type="match status" value="1"/>
</dbReference>
<evidence type="ECO:0000313" key="5">
    <source>
        <dbReference type="Proteomes" id="UP000186758"/>
    </source>
</evidence>
<dbReference type="InterPro" id="IPR050639">
    <property type="entry name" value="SSR_resolvase"/>
</dbReference>
<dbReference type="GO" id="GO:0000150">
    <property type="term" value="F:DNA strand exchange activity"/>
    <property type="evidence" value="ECO:0007669"/>
    <property type="project" value="InterPro"/>
</dbReference>
<dbReference type="PROSITE" id="PS51737">
    <property type="entry name" value="RECOMBINASE_DNA_BIND"/>
    <property type="match status" value="1"/>
</dbReference>